<proteinExistence type="predicted"/>
<comment type="caution">
    <text evidence="3">The sequence shown here is derived from an EMBL/GenBank/DDBJ whole genome shotgun (WGS) entry which is preliminary data.</text>
</comment>
<dbReference type="NCBIfam" id="TIGR00566">
    <property type="entry name" value="trpG_papA"/>
    <property type="match status" value="1"/>
</dbReference>
<dbReference type="EMBL" id="JBHUMO010000003">
    <property type="protein sequence ID" value="MFD2727981.1"/>
    <property type="molecule type" value="Genomic_DNA"/>
</dbReference>
<dbReference type="PROSITE" id="PS51273">
    <property type="entry name" value="GATASE_TYPE_1"/>
    <property type="match status" value="1"/>
</dbReference>
<sequence length="193" mass="21273">MILVIDNYDSFTYNLVHLLAGEEVRVVRNDAPDLLEQAHLADGLLFSPGPGYPSEAGLMEALIARYYQEKPMLGICLGHQAIGETFGASIIHAPTIMHGKQSTIFCQPTGLFENMDAKQTVMRYHSLMIDPASLPNELEVTATTADGLIMAIQHRDYPVYGLQYHPESIGTDHGQQLIQTFCKKVGMSHATTL</sequence>
<dbReference type="InterPro" id="IPR017926">
    <property type="entry name" value="GATASE"/>
</dbReference>
<evidence type="ECO:0000259" key="2">
    <source>
        <dbReference type="Pfam" id="PF00117"/>
    </source>
</evidence>
<evidence type="ECO:0000313" key="3">
    <source>
        <dbReference type="EMBL" id="MFD2727981.1"/>
    </source>
</evidence>
<reference evidence="4" key="1">
    <citation type="journal article" date="2019" name="Int. J. Syst. Evol. Microbiol.">
        <title>The Global Catalogue of Microorganisms (GCM) 10K type strain sequencing project: providing services to taxonomists for standard genome sequencing and annotation.</title>
        <authorList>
            <consortium name="The Broad Institute Genomics Platform"/>
            <consortium name="The Broad Institute Genome Sequencing Center for Infectious Disease"/>
            <person name="Wu L."/>
            <person name="Ma J."/>
        </authorList>
    </citation>
    <scope>NUCLEOTIDE SEQUENCE [LARGE SCALE GENOMIC DNA]</scope>
    <source>
        <strain evidence="4">TISTR 932</strain>
    </source>
</reference>
<gene>
    <name evidence="3" type="ORF">ACFSR0_00815</name>
</gene>
<organism evidence="3 4">
    <name type="scientific">Enterococcus camelliae</name>
    <dbReference type="NCBI Taxonomy" id="453959"/>
    <lineage>
        <taxon>Bacteria</taxon>
        <taxon>Bacillati</taxon>
        <taxon>Bacillota</taxon>
        <taxon>Bacilli</taxon>
        <taxon>Lactobacillales</taxon>
        <taxon>Enterococcaceae</taxon>
        <taxon>Enterococcus</taxon>
    </lineage>
</organism>
<dbReference type="PRINTS" id="PR00099">
    <property type="entry name" value="CPSGATASE"/>
</dbReference>
<dbReference type="PRINTS" id="PR00097">
    <property type="entry name" value="ANTSNTHASEII"/>
</dbReference>
<dbReference type="PANTHER" id="PTHR43418">
    <property type="entry name" value="MULTIFUNCTIONAL TRYPTOPHAN BIOSYNTHESIS PROTEIN-RELATED"/>
    <property type="match status" value="1"/>
</dbReference>
<name>A0ABW5TFV5_9ENTE</name>
<keyword evidence="4" id="KW-1185">Reference proteome</keyword>
<dbReference type="Proteomes" id="UP001597427">
    <property type="component" value="Unassembled WGS sequence"/>
</dbReference>
<dbReference type="InterPro" id="IPR050472">
    <property type="entry name" value="Anth_synth/Amidotransfase"/>
</dbReference>
<dbReference type="Gene3D" id="3.40.50.880">
    <property type="match status" value="1"/>
</dbReference>
<protein>
    <submittedName>
        <fullName evidence="3">Anthranilate synthase component II</fullName>
    </submittedName>
</protein>
<dbReference type="Pfam" id="PF00117">
    <property type="entry name" value="GATase"/>
    <property type="match status" value="1"/>
</dbReference>
<dbReference type="RefSeq" id="WP_379978937.1">
    <property type="nucleotide sequence ID" value="NZ_JBHUMO010000003.1"/>
</dbReference>
<evidence type="ECO:0000256" key="1">
    <source>
        <dbReference type="ARBA" id="ARBA00022962"/>
    </source>
</evidence>
<dbReference type="CDD" id="cd01743">
    <property type="entry name" value="GATase1_Anthranilate_Synthase"/>
    <property type="match status" value="1"/>
</dbReference>
<dbReference type="PANTHER" id="PTHR43418:SF8">
    <property type="entry name" value="SYNTHASE COMPONENT II, PUTATIVE-RELATED"/>
    <property type="match status" value="1"/>
</dbReference>
<feature type="domain" description="Glutamine amidotransferase" evidence="2">
    <location>
        <begin position="3"/>
        <end position="184"/>
    </location>
</feature>
<dbReference type="InterPro" id="IPR006221">
    <property type="entry name" value="TrpG/PapA_dom"/>
</dbReference>
<accession>A0ABW5TFV5</accession>
<evidence type="ECO:0000313" key="4">
    <source>
        <dbReference type="Proteomes" id="UP001597427"/>
    </source>
</evidence>
<dbReference type="SUPFAM" id="SSF52317">
    <property type="entry name" value="Class I glutamine amidotransferase-like"/>
    <property type="match status" value="1"/>
</dbReference>
<dbReference type="PRINTS" id="PR00096">
    <property type="entry name" value="GATASE"/>
</dbReference>
<dbReference type="InterPro" id="IPR029062">
    <property type="entry name" value="Class_I_gatase-like"/>
</dbReference>
<keyword evidence="1" id="KW-0315">Glutamine amidotransferase</keyword>